<keyword evidence="3" id="KW-1185">Reference proteome</keyword>
<dbReference type="Proteomes" id="UP000041254">
    <property type="component" value="Unassembled WGS sequence"/>
</dbReference>
<feature type="compositionally biased region" description="Acidic residues" evidence="1">
    <location>
        <begin position="32"/>
        <end position="48"/>
    </location>
</feature>
<accession>A0A0G4EWF3</accession>
<organism evidence="2 3">
    <name type="scientific">Vitrella brassicaformis (strain CCMP3155)</name>
    <dbReference type="NCBI Taxonomy" id="1169540"/>
    <lineage>
        <taxon>Eukaryota</taxon>
        <taxon>Sar</taxon>
        <taxon>Alveolata</taxon>
        <taxon>Colpodellida</taxon>
        <taxon>Vitrellaceae</taxon>
        <taxon>Vitrella</taxon>
    </lineage>
</organism>
<feature type="compositionally biased region" description="Low complexity" evidence="1">
    <location>
        <begin position="790"/>
        <end position="802"/>
    </location>
</feature>
<dbReference type="PhylomeDB" id="A0A0G4EWF3"/>
<feature type="compositionally biased region" description="Low complexity" evidence="1">
    <location>
        <begin position="53"/>
        <end position="62"/>
    </location>
</feature>
<feature type="region of interest" description="Disordered" evidence="1">
    <location>
        <begin position="779"/>
        <end position="904"/>
    </location>
</feature>
<name>A0A0G4EWF3_VITBC</name>
<dbReference type="AlphaFoldDB" id="A0A0G4EWF3"/>
<feature type="compositionally biased region" description="Gly residues" evidence="1">
    <location>
        <begin position="859"/>
        <end position="868"/>
    </location>
</feature>
<dbReference type="InParanoid" id="A0A0G4EWF3"/>
<reference evidence="2 3" key="1">
    <citation type="submission" date="2014-11" db="EMBL/GenBank/DDBJ databases">
        <authorList>
            <person name="Zhu J."/>
            <person name="Qi W."/>
            <person name="Song R."/>
        </authorList>
    </citation>
    <scope>NUCLEOTIDE SEQUENCE [LARGE SCALE GENOMIC DNA]</scope>
</reference>
<gene>
    <name evidence="2" type="ORF">Vbra_20991</name>
</gene>
<feature type="compositionally biased region" description="Basic and acidic residues" evidence="1">
    <location>
        <begin position="209"/>
        <end position="222"/>
    </location>
</feature>
<protein>
    <submittedName>
        <fullName evidence="2">Uncharacterized protein</fullName>
    </submittedName>
</protein>
<feature type="region of interest" description="Disordered" evidence="1">
    <location>
        <begin position="24"/>
        <end position="100"/>
    </location>
</feature>
<feature type="compositionally biased region" description="Low complexity" evidence="1">
    <location>
        <begin position="894"/>
        <end position="904"/>
    </location>
</feature>
<feature type="region of interest" description="Disordered" evidence="1">
    <location>
        <begin position="434"/>
        <end position="469"/>
    </location>
</feature>
<dbReference type="VEuPathDB" id="CryptoDB:Vbra_20991"/>
<feature type="compositionally biased region" description="Low complexity" evidence="1">
    <location>
        <begin position="582"/>
        <end position="596"/>
    </location>
</feature>
<feature type="region of interest" description="Disordered" evidence="1">
    <location>
        <begin position="203"/>
        <end position="222"/>
    </location>
</feature>
<evidence type="ECO:0000313" key="2">
    <source>
        <dbReference type="EMBL" id="CEM02870.1"/>
    </source>
</evidence>
<dbReference type="EMBL" id="CDMY01000336">
    <property type="protein sequence ID" value="CEM02870.1"/>
    <property type="molecule type" value="Genomic_DNA"/>
</dbReference>
<proteinExistence type="predicted"/>
<feature type="compositionally biased region" description="Polar residues" evidence="1">
    <location>
        <begin position="572"/>
        <end position="581"/>
    </location>
</feature>
<evidence type="ECO:0000256" key="1">
    <source>
        <dbReference type="SAM" id="MobiDB-lite"/>
    </source>
</evidence>
<evidence type="ECO:0000313" key="3">
    <source>
        <dbReference type="Proteomes" id="UP000041254"/>
    </source>
</evidence>
<feature type="region of interest" description="Disordered" evidence="1">
    <location>
        <begin position="547"/>
        <end position="598"/>
    </location>
</feature>
<feature type="compositionally biased region" description="Low complexity" evidence="1">
    <location>
        <begin position="440"/>
        <end position="454"/>
    </location>
</feature>
<sequence>MGSEAAAEALLASFAEGARLEMKRLVKREPQSDDDDLDGSERSEDEGQDGVGAAAAAAAAAAGSEQLQPKKRGRPKGSLDKQPRRAAKKPSVQTRLASLPDEQVDKAIADLMRPDIEGLIPAYQPGATLPFGRPSIAVLKFIATKMLEGGGQLHWTIKNETICKLAAERGLWEAAYRLSEEHLGTRPPGLLLEVACAHYQRHRNPSKRARNEEAKAVEEEKQGKRDTEVIRIVRKELCRSEDAPAVFPLYLCQIGTVPNASLKWLNVYELPRALVREYEASLPAADTSRIKKEEALAALSLAPQDPPEPMVSENPSSSVAASSLPPGHPHYASKVAFRRKQAKQLMLEIGKREEAILNATKDKSSAAAAAAPIPARAVRELAALSVQLVEKFPDVLLPDERTQLEEFAAAVQQMGSDAMAAGLCEGTSSSHPPLPRLACSAGDDSSSSPVAGSSHTGAQGEGSRIEASARGAPSGFPYELYEHFVIAHMKVSTLGAKLPLNDYDALWRLQQVAEEWAHDTIRHARKEGLNVVDVLSERLAAIEAERRRTRANSALPNQSRDDDPGSAGSHHSPPTHTQEQATPRTTPDTTTTTQPPDFVTGALAVEYRRRQSANRTHSGGLTPATFLSSLLQDVQGTQPPAYLLNHATDSGRLAQLHSWLASGAAVDVGAFTRLVVTAGKAVKSAASASAGDGGGGRSALADVVMRQYQGFYYGWLAPEMHRMKMPAHKQKPYADLFLKTRDCLKAMCANPNESPQTVHYYLQQLVFKFGAKLGEYRLRHPPTPTPAPAGAPQAPSLSVSAVPAPPQQPTCNGMPLPAAQPEQQPSVPAFPALFQAPYDNRSGSGLSAAAGQEARGGTEETGGVGHDAGGQVTHCAARDPPAAEEVPDEPSGGQHQEPQQQQPV</sequence>
<feature type="region of interest" description="Disordered" evidence="1">
    <location>
        <begin position="302"/>
        <end position="325"/>
    </location>
</feature>